<keyword evidence="15" id="KW-0732">Signal</keyword>
<evidence type="ECO:0000256" key="38">
    <source>
        <dbReference type="PIRSR" id="PIRSR600823-1"/>
    </source>
</evidence>
<dbReference type="FunFam" id="3.40.50.300:FF:000205">
    <property type="entry name" value="ABC transporter B family member 4"/>
    <property type="match status" value="1"/>
</dbReference>
<evidence type="ECO:0000256" key="9">
    <source>
        <dbReference type="ARBA" id="ARBA00022516"/>
    </source>
</evidence>
<dbReference type="CDD" id="cd00051">
    <property type="entry name" value="EFh"/>
    <property type="match status" value="1"/>
</dbReference>
<keyword evidence="18 37" id="KW-0210">Decarboxylase</keyword>
<keyword evidence="11" id="KW-0575">Peroxidase</keyword>
<dbReference type="InterPro" id="IPR035892">
    <property type="entry name" value="C2_domain_sf"/>
</dbReference>
<dbReference type="GO" id="GO:0006646">
    <property type="term" value="P:phosphatidylethanolamine biosynthetic process"/>
    <property type="evidence" value="ECO:0007669"/>
    <property type="project" value="UniProtKB-UniRule"/>
</dbReference>
<feature type="transmembrane region" description="Helical" evidence="45">
    <location>
        <begin position="265"/>
        <end position="285"/>
    </location>
</feature>
<evidence type="ECO:0000256" key="25">
    <source>
        <dbReference type="ARBA" id="ARBA00023136"/>
    </source>
</evidence>
<feature type="binding site" evidence="40">
    <location>
        <position position="1915"/>
    </location>
    <ligand>
        <name>Ca(2+)</name>
        <dbReference type="ChEBI" id="CHEBI:29108"/>
        <label>1</label>
    </ligand>
</feature>
<evidence type="ECO:0000256" key="44">
    <source>
        <dbReference type="SAM" id="MobiDB-lite"/>
    </source>
</evidence>
<dbReference type="InterPro" id="IPR000008">
    <property type="entry name" value="C2_dom"/>
</dbReference>
<reference evidence="51" key="1">
    <citation type="submission" date="2021-01" db="EMBL/GenBank/DDBJ databases">
        <authorList>
            <person name="Bezrukov I."/>
        </authorList>
    </citation>
    <scope>NUCLEOTIDE SEQUENCE</scope>
</reference>
<dbReference type="Gene3D" id="3.40.50.300">
    <property type="entry name" value="P-loop containing nucleotide triphosphate hydrolases"/>
    <property type="match status" value="2"/>
</dbReference>
<comment type="function">
    <text evidence="37">Catalyzes the formation of phosphatidylethanolamine (PtdEtn) from phosphatidylserine (PtdSer). Plays a central role in phospholipid metabolism and in the interorganelle trafficking of phosphatidylserine.</text>
</comment>
<dbReference type="SUPFAM" id="SSF47473">
    <property type="entry name" value="EF-hand"/>
    <property type="match status" value="1"/>
</dbReference>
<dbReference type="Pfam" id="PF02666">
    <property type="entry name" value="PS_Dcarbxylase"/>
    <property type="match status" value="1"/>
</dbReference>
<evidence type="ECO:0000256" key="23">
    <source>
        <dbReference type="ARBA" id="ARBA00023004"/>
    </source>
</evidence>
<dbReference type="InterPro" id="IPR003439">
    <property type="entry name" value="ABC_transporter-like_ATP-bd"/>
</dbReference>
<dbReference type="InterPro" id="IPR003817">
    <property type="entry name" value="PS_Dcarbxylase"/>
</dbReference>
<keyword evidence="12" id="KW-0349">Heme</keyword>
<feature type="modified residue" description="Pyruvic acid (Ser); by autocatalysis" evidence="37">
    <location>
        <position position="1802"/>
    </location>
</feature>
<comment type="catalytic activity">
    <reaction evidence="34">
        <text>NADH + O2 + H(+) = H2O2 + NAD(+)</text>
        <dbReference type="Rhea" id="RHEA:11264"/>
        <dbReference type="ChEBI" id="CHEBI:15378"/>
        <dbReference type="ChEBI" id="CHEBI:15379"/>
        <dbReference type="ChEBI" id="CHEBI:16240"/>
        <dbReference type="ChEBI" id="CHEBI:57540"/>
        <dbReference type="ChEBI" id="CHEBI:57945"/>
        <dbReference type="EC" id="1.6.3.1"/>
    </reaction>
</comment>
<evidence type="ECO:0000256" key="14">
    <source>
        <dbReference type="ARBA" id="ARBA00022723"/>
    </source>
</evidence>
<evidence type="ECO:0000256" key="17">
    <source>
        <dbReference type="ARBA" id="ARBA00022741"/>
    </source>
</evidence>
<comment type="catalytic activity">
    <reaction evidence="1">
        <text>2 a phenolic donor + H2O2 = 2 a phenolic radical donor + 2 H2O</text>
        <dbReference type="Rhea" id="RHEA:56136"/>
        <dbReference type="ChEBI" id="CHEBI:15377"/>
        <dbReference type="ChEBI" id="CHEBI:16240"/>
        <dbReference type="ChEBI" id="CHEBI:139520"/>
        <dbReference type="ChEBI" id="CHEBI:139521"/>
        <dbReference type="EC" id="1.11.1.7"/>
    </reaction>
</comment>
<evidence type="ECO:0000256" key="1">
    <source>
        <dbReference type="ARBA" id="ARBA00000189"/>
    </source>
</evidence>
<dbReference type="InterPro" id="IPR036640">
    <property type="entry name" value="ABC1_TM_sf"/>
</dbReference>
<dbReference type="InterPro" id="IPR027417">
    <property type="entry name" value="P-loop_NTPase"/>
</dbReference>
<keyword evidence="25 37" id="KW-0472">Membrane</keyword>
<protein>
    <recommendedName>
        <fullName evidence="37">Phosphatidylserine decarboxylase proenzyme 2</fullName>
        <ecNumber evidence="37">4.1.1.65</ecNumber>
    </recommendedName>
    <component>
        <recommendedName>
            <fullName evidence="37">Phosphatidylserine decarboxylase 2 beta chain</fullName>
        </recommendedName>
    </component>
    <component>
        <recommendedName>
            <fullName evidence="37">Phosphatidylserine decarboxylase 2 alpha chain</fullName>
        </recommendedName>
    </component>
</protein>
<evidence type="ECO:0000256" key="33">
    <source>
        <dbReference type="ARBA" id="ARBA00023324"/>
    </source>
</evidence>
<feature type="compositionally biased region" description="Polar residues" evidence="44">
    <location>
        <begin position="1208"/>
        <end position="1222"/>
    </location>
</feature>
<comment type="cofactor">
    <cofactor evidence="40">
        <name>Ca(2+)</name>
        <dbReference type="ChEBI" id="CHEBI:29108"/>
    </cofactor>
    <text evidence="40">Binds 2 calcium ions per subunit.</text>
</comment>
<keyword evidence="13 45" id="KW-0812">Transmembrane</keyword>
<keyword evidence="9 37" id="KW-0444">Lipid biosynthesis</keyword>
<feature type="chain" id="PRO_5035978237" description="Phosphatidylserine decarboxylase 2 alpha chain" evidence="37">
    <location>
        <begin position="1802"/>
        <end position="2109"/>
    </location>
</feature>
<feature type="transmembrane region" description="Helical" evidence="45">
    <location>
        <begin position="896"/>
        <end position="915"/>
    </location>
</feature>
<evidence type="ECO:0000256" key="5">
    <source>
        <dbReference type="ARBA" id="ARBA00005189"/>
    </source>
</evidence>
<dbReference type="SMART" id="SM00054">
    <property type="entry name" value="EFh"/>
    <property type="match status" value="2"/>
</dbReference>
<dbReference type="PANTHER" id="PTHR24222">
    <property type="entry name" value="ABC TRANSPORTER B FAMILY"/>
    <property type="match status" value="1"/>
</dbReference>
<comment type="catalytic activity">
    <reaction evidence="37">
        <text>a 1,2-diacyl-sn-glycero-3-phospho-L-serine + H(+) = a 1,2-diacyl-sn-glycero-3-phosphoethanolamine + CO2</text>
        <dbReference type="Rhea" id="RHEA:20828"/>
        <dbReference type="ChEBI" id="CHEBI:15378"/>
        <dbReference type="ChEBI" id="CHEBI:16526"/>
        <dbReference type="ChEBI" id="CHEBI:57262"/>
        <dbReference type="ChEBI" id="CHEBI:64612"/>
        <dbReference type="EC" id="4.1.1.65"/>
    </reaction>
</comment>
<dbReference type="GO" id="GO:0006979">
    <property type="term" value="P:response to oxidative stress"/>
    <property type="evidence" value="ECO:0007669"/>
    <property type="project" value="InterPro"/>
</dbReference>
<dbReference type="GO" id="GO:0020037">
    <property type="term" value="F:heme binding"/>
    <property type="evidence" value="ECO:0007669"/>
    <property type="project" value="InterPro"/>
</dbReference>
<feature type="active site" description="Schiff-base intermediate with substrate; via pyruvic acid; for decarboxylase activity" evidence="37">
    <location>
        <position position="1802"/>
    </location>
</feature>
<dbReference type="FunFam" id="1.10.238.10:FF:000200">
    <property type="entry name" value="Phosphatidylserine decarboxylase proenzyme 2"/>
    <property type="match status" value="1"/>
</dbReference>
<dbReference type="GO" id="GO:0016174">
    <property type="term" value="F:NAD(P)H oxidase H2O2-forming activity"/>
    <property type="evidence" value="ECO:0007669"/>
    <property type="project" value="UniProtKB-EC"/>
</dbReference>
<evidence type="ECO:0000259" key="50">
    <source>
        <dbReference type="PROSITE" id="PS50929"/>
    </source>
</evidence>
<evidence type="ECO:0000256" key="22">
    <source>
        <dbReference type="ARBA" id="ARBA00023002"/>
    </source>
</evidence>
<dbReference type="PROSITE" id="PS50873">
    <property type="entry name" value="PEROXIDASE_4"/>
    <property type="match status" value="1"/>
</dbReference>
<evidence type="ECO:0000256" key="30">
    <source>
        <dbReference type="ARBA" id="ARBA00023239"/>
    </source>
</evidence>
<feature type="transmembrane region" description="Helical" evidence="45">
    <location>
        <begin position="190"/>
        <end position="210"/>
    </location>
</feature>
<evidence type="ECO:0000256" key="43">
    <source>
        <dbReference type="RuleBase" id="RU004241"/>
    </source>
</evidence>
<evidence type="ECO:0000256" key="6">
    <source>
        <dbReference type="ARBA" id="ARBA00005644"/>
    </source>
</evidence>
<dbReference type="Gene3D" id="1.10.238.10">
    <property type="entry name" value="EF-hand"/>
    <property type="match status" value="1"/>
</dbReference>
<dbReference type="PROSITE" id="PS50222">
    <property type="entry name" value="EF_HAND_2"/>
    <property type="match status" value="2"/>
</dbReference>
<feature type="transmembrane region" description="Helical" evidence="45">
    <location>
        <begin position="25"/>
        <end position="46"/>
    </location>
</feature>
<keyword evidence="16" id="KW-0677">Repeat</keyword>
<evidence type="ECO:0000256" key="21">
    <source>
        <dbReference type="ARBA" id="ARBA00022989"/>
    </source>
</evidence>
<keyword evidence="29 37" id="KW-0594">Phospholipid biosynthesis</keyword>
<evidence type="ECO:0000256" key="11">
    <source>
        <dbReference type="ARBA" id="ARBA00022559"/>
    </source>
</evidence>
<dbReference type="Pfam" id="PF00141">
    <property type="entry name" value="peroxidase"/>
    <property type="match status" value="1"/>
</dbReference>
<dbReference type="CDD" id="cd18577">
    <property type="entry name" value="ABC_6TM_Pgp_ABCB1_D1_like"/>
    <property type="match status" value="1"/>
</dbReference>
<feature type="domain" description="ABC transmembrane type-1" evidence="50">
    <location>
        <begin position="673"/>
        <end position="957"/>
    </location>
</feature>
<evidence type="ECO:0000256" key="10">
    <source>
        <dbReference type="ARBA" id="ARBA00022525"/>
    </source>
</evidence>
<feature type="binding site" evidence="40">
    <location>
        <position position="1911"/>
    </location>
    <ligand>
        <name>Ca(2+)</name>
        <dbReference type="ChEBI" id="CHEBI:29108"/>
        <label>1</label>
    </ligand>
</feature>
<feature type="transmembrane region" description="Helical" evidence="45">
    <location>
        <begin position="305"/>
        <end position="327"/>
    </location>
</feature>
<evidence type="ECO:0000256" key="20">
    <source>
        <dbReference type="ARBA" id="ARBA00022840"/>
    </source>
</evidence>
<feature type="active site" description="Charge relay system; for autoendoproteolytic cleavage activity" evidence="37">
    <location>
        <position position="1714"/>
    </location>
</feature>
<keyword evidence="32 37" id="KW-0670">Pyruvate</keyword>
<dbReference type="PROSITE" id="PS50893">
    <property type="entry name" value="ABC_TRANSPORTER_2"/>
    <property type="match status" value="2"/>
</dbReference>
<evidence type="ECO:0000256" key="31">
    <source>
        <dbReference type="ARBA" id="ARBA00023264"/>
    </source>
</evidence>
<keyword evidence="27 42" id="KW-1015">Disulfide bond</keyword>
<evidence type="ECO:0000256" key="36">
    <source>
        <dbReference type="ARBA" id="ARBA00062948"/>
    </source>
</evidence>
<keyword evidence="26 37" id="KW-0865">Zymogen</keyword>
<evidence type="ECO:0000256" key="18">
    <source>
        <dbReference type="ARBA" id="ARBA00022793"/>
    </source>
</evidence>
<dbReference type="GO" id="GO:0005524">
    <property type="term" value="F:ATP binding"/>
    <property type="evidence" value="ECO:0007669"/>
    <property type="project" value="UniProtKB-KW"/>
</dbReference>
<dbReference type="InterPro" id="IPR017871">
    <property type="entry name" value="ABC_transporter-like_CS"/>
</dbReference>
<dbReference type="InterPro" id="IPR011992">
    <property type="entry name" value="EF-hand-dom_pair"/>
</dbReference>
<dbReference type="GO" id="GO:0140825">
    <property type="term" value="F:lactoperoxidase activity"/>
    <property type="evidence" value="ECO:0007669"/>
    <property type="project" value="UniProtKB-EC"/>
</dbReference>
<feature type="domain" description="Plant heme peroxidase family profile" evidence="48">
    <location>
        <begin position="1864"/>
        <end position="2109"/>
    </location>
</feature>
<comment type="similarity">
    <text evidence="7">Belongs to the ABC transporter superfamily. ABCB family. Multidrug resistance exporter (TC 3.A.1.201) subfamily.</text>
</comment>
<feature type="region of interest" description="Disordered" evidence="44">
    <location>
        <begin position="1207"/>
        <end position="1254"/>
    </location>
</feature>
<dbReference type="CDD" id="cd03249">
    <property type="entry name" value="ABC_MTABC3_MDL1_MDL2"/>
    <property type="match status" value="2"/>
</dbReference>
<dbReference type="InterPro" id="IPR002016">
    <property type="entry name" value="Haem_peroxidase"/>
</dbReference>
<dbReference type="SUPFAM" id="SSF49562">
    <property type="entry name" value="C2 domain (Calcium/lipid-binding domain, CaLB)"/>
    <property type="match status" value="1"/>
</dbReference>
<dbReference type="FunFam" id="1.10.520.10:FF:000008">
    <property type="entry name" value="Peroxidase"/>
    <property type="match status" value="1"/>
</dbReference>
<dbReference type="Gene3D" id="1.10.520.10">
    <property type="match status" value="2"/>
</dbReference>
<dbReference type="GO" id="GO:0005509">
    <property type="term" value="F:calcium ion binding"/>
    <property type="evidence" value="ECO:0007669"/>
    <property type="project" value="InterPro"/>
</dbReference>
<dbReference type="CDD" id="cd18578">
    <property type="entry name" value="ABC_6TM_Pgp_ABCB1_D2_like"/>
    <property type="match status" value="1"/>
</dbReference>
<dbReference type="Gene3D" id="1.20.1560.10">
    <property type="entry name" value="ABC transporter type 1, transmembrane domain"/>
    <property type="match status" value="1"/>
</dbReference>
<comment type="pathway">
    <text evidence="37">Phospholipid metabolism; phosphatidylethanolamine biosynthesis; phosphatidylethanolamine from CDP-diacylglycerol: step 2/2.</text>
</comment>
<evidence type="ECO:0000313" key="52">
    <source>
        <dbReference type="Proteomes" id="UP000682877"/>
    </source>
</evidence>
<evidence type="ECO:0000259" key="46">
    <source>
        <dbReference type="PROSITE" id="PS50004"/>
    </source>
</evidence>
<evidence type="ECO:0000256" key="7">
    <source>
        <dbReference type="ARBA" id="ARBA00007577"/>
    </source>
</evidence>
<comment type="PTM">
    <text evidence="37">Is synthesized initially as an inactive proenzyme. Formation of the active enzyme involves a self-maturation process in which the active site pyruvoyl group is generated from an internal serine residue via an autocatalytic post-translational modification. Two non-identical subunits are generated from the proenzyme in this reaction, and the pyruvate is formed at the N-terminus of the alpha chain, which is derived from the carboxyl end of the proenzyme. The autoendoproteolytic cleavage occurs by a canonical serine protease mechanism, in which the side chain hydroxyl group of the serine supplies its oxygen atom to form the C-terminus of the beta chain, while the remainder of the serine residue undergoes an oxidative deamination to produce ammonia and the pyruvoyl prosthetic group on the alpha chain. During this reaction, the Ser that is part of the protease active site of the proenzyme becomes the pyruvoyl prosthetic group, which constitutes an essential element of the active site of the mature decarboxylase.</text>
</comment>
<evidence type="ECO:0000256" key="16">
    <source>
        <dbReference type="ARBA" id="ARBA00022737"/>
    </source>
</evidence>
<dbReference type="InterPro" id="IPR003593">
    <property type="entry name" value="AAA+_ATPase"/>
</dbReference>
<feature type="binding site" evidence="40">
    <location>
        <position position="1909"/>
    </location>
    <ligand>
        <name>Ca(2+)</name>
        <dbReference type="ChEBI" id="CHEBI:29108"/>
        <label>1</label>
    </ligand>
</feature>
<comment type="pathway">
    <text evidence="5">Lipid metabolism.</text>
</comment>
<evidence type="ECO:0000256" key="8">
    <source>
        <dbReference type="ARBA" id="ARBA00022448"/>
    </source>
</evidence>
<feature type="transmembrane region" description="Helical" evidence="45">
    <location>
        <begin position="86"/>
        <end position="107"/>
    </location>
</feature>
<gene>
    <name evidence="37" type="primary">PSD2</name>
    <name evidence="51" type="ORF">AARE701A_LOCUS18445</name>
</gene>
<evidence type="ECO:0000256" key="39">
    <source>
        <dbReference type="PIRSR" id="PIRSR600823-2"/>
    </source>
</evidence>
<feature type="domain" description="C2" evidence="46">
    <location>
        <begin position="1237"/>
        <end position="1362"/>
    </location>
</feature>
<feature type="domain" description="EF-hand" evidence="47">
    <location>
        <begin position="1395"/>
        <end position="1425"/>
    </location>
</feature>
<feature type="binding site" evidence="40">
    <location>
        <position position="1913"/>
    </location>
    <ligand>
        <name>Ca(2+)</name>
        <dbReference type="ChEBI" id="CHEBI:29108"/>
        <label>1</label>
    </ligand>
</feature>
<dbReference type="GO" id="GO:0140359">
    <property type="term" value="F:ABC-type transporter activity"/>
    <property type="evidence" value="ECO:0007669"/>
    <property type="project" value="InterPro"/>
</dbReference>
<dbReference type="InterPro" id="IPR018247">
    <property type="entry name" value="EF_Hand_1_Ca_BS"/>
</dbReference>
<evidence type="ECO:0000259" key="49">
    <source>
        <dbReference type="PROSITE" id="PS50893"/>
    </source>
</evidence>
<comment type="similarity">
    <text evidence="37">Belongs to the phosphatidylserine decarboxylase family. PSD-B subfamily. Eukaryotic type II sub-subfamily.</text>
</comment>
<evidence type="ECO:0000256" key="24">
    <source>
        <dbReference type="ARBA" id="ARBA00023098"/>
    </source>
</evidence>
<keyword evidence="8" id="KW-0813">Transport</keyword>
<comment type="subunit">
    <text evidence="36">Interacts with 1-naphthylphthalamic acid (NPA).</text>
</comment>
<evidence type="ECO:0000256" key="29">
    <source>
        <dbReference type="ARBA" id="ARBA00023209"/>
    </source>
</evidence>
<keyword evidence="24 37" id="KW-0443">Lipid metabolism</keyword>
<keyword evidence="28" id="KW-0325">Glycoprotein</keyword>
<dbReference type="FunFam" id="3.40.50.300:FF:000066">
    <property type="entry name" value="ABC transporter B family member 1"/>
    <property type="match status" value="1"/>
</dbReference>
<dbReference type="Pfam" id="PF00664">
    <property type="entry name" value="ABC_membrane"/>
    <property type="match status" value="2"/>
</dbReference>
<dbReference type="PROSITE" id="PS50929">
    <property type="entry name" value="ABC_TM1F"/>
    <property type="match status" value="2"/>
</dbReference>
<feature type="binding site" evidence="40">
    <location>
        <position position="1925"/>
    </location>
    <ligand>
        <name>Ca(2+)</name>
        <dbReference type="ChEBI" id="CHEBI:29108"/>
        <label>1</label>
    </ligand>
</feature>
<keyword evidence="21 45" id="KW-1133">Transmembrane helix</keyword>
<feature type="chain" id="PRO_5035978236" description="Phosphatidylserine decarboxylase 2 beta chain" evidence="37">
    <location>
        <begin position="1"/>
        <end position="1801"/>
    </location>
</feature>
<keyword evidence="33" id="KW-0376">Hydrogen peroxide</keyword>
<dbReference type="Gene3D" id="2.60.40.150">
    <property type="entry name" value="C2 domain"/>
    <property type="match status" value="1"/>
</dbReference>
<feature type="domain" description="ABC transmembrane type-1" evidence="50">
    <location>
        <begin position="39"/>
        <end position="326"/>
    </location>
</feature>
<dbReference type="PROSITE" id="PS00211">
    <property type="entry name" value="ABC_TRANSPORTER_1"/>
    <property type="match status" value="2"/>
</dbReference>
<dbReference type="PANTHER" id="PTHR24222:SF62">
    <property type="entry name" value="ABC TRANSPORTER B FAMILY MEMBER 2"/>
    <property type="match status" value="1"/>
</dbReference>
<feature type="domain" description="EF-hand" evidence="47">
    <location>
        <begin position="1426"/>
        <end position="1461"/>
    </location>
</feature>
<dbReference type="GO" id="GO:0016540">
    <property type="term" value="P:protein autoprocessing"/>
    <property type="evidence" value="ECO:0007669"/>
    <property type="project" value="UniProtKB-UniRule"/>
</dbReference>
<feature type="transmembrane region" description="Helical" evidence="45">
    <location>
        <begin position="165"/>
        <end position="184"/>
    </location>
</feature>
<dbReference type="GO" id="GO:0004609">
    <property type="term" value="F:phosphatidylserine decarboxylase activity"/>
    <property type="evidence" value="ECO:0007669"/>
    <property type="project" value="UniProtKB-UniRule"/>
</dbReference>
<dbReference type="InterPro" id="IPR039421">
    <property type="entry name" value="Type_1_exporter"/>
</dbReference>
<dbReference type="SUPFAM" id="SSF48113">
    <property type="entry name" value="Heme-dependent peroxidases"/>
    <property type="match status" value="1"/>
</dbReference>
<keyword evidence="30 37" id="KW-0456">Lyase</keyword>
<dbReference type="HAMAP" id="MF_00663">
    <property type="entry name" value="PS_decarb_PSD_B_type2"/>
    <property type="match status" value="1"/>
</dbReference>
<keyword evidence="10" id="KW-0964">Secreted</keyword>
<feature type="active site" description="Charge relay system; for autoendoproteolytic cleavage activity" evidence="37">
    <location>
        <position position="1802"/>
    </location>
</feature>
<evidence type="ECO:0000256" key="45">
    <source>
        <dbReference type="SAM" id="Phobius"/>
    </source>
</evidence>
<dbReference type="SMART" id="SM00382">
    <property type="entry name" value="AAA"/>
    <property type="match status" value="2"/>
</dbReference>
<comment type="similarity">
    <text evidence="43">Belongs to the peroxidase family.</text>
</comment>
<feature type="site" description="Cleavage (non-hydrolytic); by autocatalysis" evidence="37">
    <location>
        <begin position="1801"/>
        <end position="1802"/>
    </location>
</feature>
<keyword evidence="23" id="KW-0408">Iron</keyword>
<evidence type="ECO:0000256" key="27">
    <source>
        <dbReference type="ARBA" id="ARBA00023157"/>
    </source>
</evidence>
<feature type="site" description="Transition state stabilizer" evidence="41">
    <location>
        <position position="1901"/>
    </location>
</feature>
<feature type="disulfide bond" evidence="42">
    <location>
        <begin position="1907"/>
        <end position="1912"/>
    </location>
</feature>
<comment type="similarity">
    <text evidence="6">In the N-terminal section; belongs to the peroxidase family.</text>
</comment>
<comment type="subcellular location">
    <subcellularLocation>
        <location evidence="4">Cell membrane</location>
        <topology evidence="4">Multi-pass membrane protein</topology>
    </subcellularLocation>
</comment>
<evidence type="ECO:0000256" key="32">
    <source>
        <dbReference type="ARBA" id="ARBA00023317"/>
    </source>
</evidence>
<evidence type="ECO:0000256" key="42">
    <source>
        <dbReference type="PIRSR" id="PIRSR600823-5"/>
    </source>
</evidence>
<evidence type="ECO:0000256" key="12">
    <source>
        <dbReference type="ARBA" id="ARBA00022617"/>
    </source>
</evidence>
<dbReference type="EMBL" id="LR999457">
    <property type="protein sequence ID" value="CAE6176390.1"/>
    <property type="molecule type" value="Genomic_DNA"/>
</dbReference>
<feature type="transmembrane region" description="Helical" evidence="45">
    <location>
        <begin position="712"/>
        <end position="734"/>
    </location>
</feature>
<comment type="function">
    <text evidence="3">Removal of H(2)O(2), oxidation of toxic reductants, biosynthesis and degradation of lignin, suberization, auxin catabolism, response to environmental stresses such as wounding, pathogen attack and oxidative stress. These functions might be dependent on each isozyme/isoform in each plant tissue.</text>
</comment>
<comment type="cofactor">
    <cofactor evidence="37">
        <name>pyruvate</name>
        <dbReference type="ChEBI" id="CHEBI:15361"/>
    </cofactor>
    <text evidence="37">Binds 1 pyruvoyl group covalently per subunit.</text>
</comment>
<dbReference type="Gene3D" id="1.10.420.10">
    <property type="entry name" value="Peroxidase, domain 2"/>
    <property type="match status" value="2"/>
</dbReference>
<comment type="cofactor">
    <cofactor evidence="2">
        <name>heme b</name>
        <dbReference type="ChEBI" id="CHEBI:60344"/>
    </cofactor>
</comment>
<keyword evidence="14 40" id="KW-0479">Metal-binding</keyword>
<dbReference type="GO" id="GO:0042744">
    <property type="term" value="P:hydrogen peroxide catabolic process"/>
    <property type="evidence" value="ECO:0007669"/>
    <property type="project" value="UniProtKB-KW"/>
</dbReference>
<evidence type="ECO:0000256" key="28">
    <source>
        <dbReference type="ARBA" id="ARBA00023180"/>
    </source>
</evidence>
<organism evidence="51 52">
    <name type="scientific">Arabidopsis arenosa</name>
    <name type="common">Sand rock-cress</name>
    <name type="synonym">Cardaminopsis arenosa</name>
    <dbReference type="NCBI Taxonomy" id="38785"/>
    <lineage>
        <taxon>Eukaryota</taxon>
        <taxon>Viridiplantae</taxon>
        <taxon>Streptophyta</taxon>
        <taxon>Embryophyta</taxon>
        <taxon>Tracheophyta</taxon>
        <taxon>Spermatophyta</taxon>
        <taxon>Magnoliopsida</taxon>
        <taxon>eudicotyledons</taxon>
        <taxon>Gunneridae</taxon>
        <taxon>Pentapetalae</taxon>
        <taxon>rosids</taxon>
        <taxon>malvids</taxon>
        <taxon>Brassicales</taxon>
        <taxon>Brassicaceae</taxon>
        <taxon>Camelineae</taxon>
        <taxon>Arabidopsis</taxon>
    </lineage>
</organism>
<dbReference type="SUPFAM" id="SSF52540">
    <property type="entry name" value="P-loop containing nucleoside triphosphate hydrolases"/>
    <property type="match status" value="2"/>
</dbReference>
<keyword evidence="31 37" id="KW-1208">Phospholipid metabolism</keyword>
<evidence type="ECO:0000256" key="2">
    <source>
        <dbReference type="ARBA" id="ARBA00001970"/>
    </source>
</evidence>
<proteinExistence type="inferred from homology"/>
<dbReference type="Pfam" id="PF13202">
    <property type="entry name" value="EF-hand_5"/>
    <property type="match status" value="2"/>
</dbReference>
<evidence type="ECO:0000256" key="26">
    <source>
        <dbReference type="ARBA" id="ARBA00023145"/>
    </source>
</evidence>
<dbReference type="SUPFAM" id="SSF90123">
    <property type="entry name" value="ABC transporter transmembrane region"/>
    <property type="match status" value="2"/>
</dbReference>
<feature type="binding site" evidence="40">
    <location>
        <position position="1906"/>
    </location>
    <ligand>
        <name>Ca(2+)</name>
        <dbReference type="ChEBI" id="CHEBI:29108"/>
        <label>1</label>
    </ligand>
</feature>
<evidence type="ECO:0000256" key="35">
    <source>
        <dbReference type="ARBA" id="ARBA00048762"/>
    </source>
</evidence>
<evidence type="ECO:0000259" key="48">
    <source>
        <dbReference type="PROSITE" id="PS50873"/>
    </source>
</evidence>
<dbReference type="CDD" id="cd00693">
    <property type="entry name" value="secretory_peroxidase"/>
    <property type="match status" value="1"/>
</dbReference>
<dbReference type="Pfam" id="PF00005">
    <property type="entry name" value="ABC_tran"/>
    <property type="match status" value="2"/>
</dbReference>
<feature type="domain" description="ABC transporter" evidence="49">
    <location>
        <begin position="361"/>
        <end position="597"/>
    </location>
</feature>
<dbReference type="PRINTS" id="PR00461">
    <property type="entry name" value="PLPEROXIDASE"/>
</dbReference>
<keyword evidence="22" id="KW-0560">Oxidoreductase</keyword>
<evidence type="ECO:0000256" key="34">
    <source>
        <dbReference type="ARBA" id="ARBA00047455"/>
    </source>
</evidence>
<sequence>MQPSGDPAPEKEKEMKQPKVSLLKLFSFADFYDCVLMTLGSVGACIHGASVPIFFIFFGKLINIIGLAYLFPKQASHRVAKYSLDFVYLSVAILFSSWLEVACWMHTGERQAAKMRRAYLRSMLSQDISLFDTEASTGEVISAITSDILVVQDALSEKVGNFLHYISRFIAGFAIGFTSVWQISLVTLSIVPLIALAGGIYAFVAIGLIARVRKSYIKAGEIAEEVIGNVRTVQAFTGEERAVRLYREALENTYKYGRKAGLTKGLGLGSMHCVLFLSWALLVWFTSVVVHKDIANGGKSFTTMLNVVIAGLSLGQAAPDISAFVRAKAAAYPIFKMIERNTVTKASAKSGRKLGKVDGHIQFKDVTFSYPSRPDVVIFDKLNLAIPAGKIVALVGGSGSGKSTVISLIERFYEPISGAVLLDGNNINEVDIKWLRGQIGLVNQEPALFATTIRENILYGKDDATAEEITRAAKLSEAISFINNLPEGFETQVGERGIQLSGGQKQRIAISRAIVKNPSILLLDEATSALDAESEKSVQEALDRVMVGRTTVVVAHRLSTVRNADIIAVVHEGKIVEFGNHENLISNPDGAYSSLLRLQEASSLQRNPSLNRTLSRPHSIKYSRELSRTRSSFCSERESVTRPDGAEPSKKVKVTVGRLYSMIRPDWMYGVCGTICAFIAGSQMPLFALGVAQALVSYYNSWDETQKEIKKIAILFCCASIITVIVYTIEHICFGTMGERLTLRVRENMFRAILKNEIGWFDEVDNTSSMLASRLESDATLLKTIVVDRSTILLQNLGLVVTSFIIAFILNWRLTLVVLATYPLVISGHISEKLFMQGYGGDLNKAYLKANMLAGESVSNIRTVAAFCAEEKILELYSRELLEPSKSSFRRGQMAGLFYGVSQFFIFSSYGLALWYGSTLMDKGLAGFKSVMKTFMVLIVTALAMGETLALAPDLLKGNQMVASVFEILDRKTQIVGETREELTNVEGTIELKGVHFSYPSRPDVVIFRDFDLIVRAGKSMALVGQSGSGKSSVISLILRFYDPTAGKVMIEGKDIKKLDLKALRKHIGLVQQEPALFATTIYENILYGNEGASQSEVIESAMLANAHSFITSLPEGYSTKVGERGVQMSGGQRQRIAIARAILKNPAILLLDEATSALDVESERVVQQALDRLMTNRTTVVVAHRLSTIKNADTISVLHGGKIVEQGSHQSSRTMGNGNSTEAKESRRSKMRQKIQNFRSRRRLSRPGSGSVSGLVSQRSVSADDFAGIALLTLIGAEMKFKDKWLACVSFGEQTFRSEISNSTEKPIWNSEKKLLLEKNGPSLARISVFETNRLLKNNIVGYCELDLLEFVVQEPDSACKSFDLLDPASSNVVGSMFVSCSVEDPVETETCFAKRILSIVDYDEDGKLSFSEFSDLMNAFGNIVAANKKEELFKAADLNGDGVVTIDELAALLAVQQEQEPIINSCPVCGEALQLDKLNAMIHMTLCFDEGTGNQTMTGGFLTDRQASYGWMFKLSEWTHLATYDVGLNTGSSASHIVVIDRKTKRLVEELIDSKIVMSMRAIYQSKIGLRLMDQGAKEILQNLSEKQGKKMNTVESAQNIPSFLEFFKDQINMAEVKYPLDHFKTFNEFFVRELKPGARPIACMDQDDVAVSAADCRLMAFQSVDDSTRFWIKGRKFSIKGLLGNDVQSDAFLDGSLVIFRLAPQDYHRFHSPVSGVIEKFVNVSGSLYTVNPIAVNSKYCNVFTENKRTIVIISTAEFGKVAFVAIGATMVGSITFVRQEGDHVKKGDELGYFSFGGSTVISVFEKDSIKIDEDLLANSARSLETLVTVGMQLAQMVWTKAKMRLALSLVMVFFGISLADLKVGFYSNTCPQAESIVRRVVSGAALSDPNLPAILLRLHFHDCFVEGCDGSILVNNGAISEKNAFGHEGVRGFEIVEAAKAELEAACPGVVSCSDIVALAARDAIPLANGPAYEVPTGRRDGRVSDMSLAKDMPEVSDSIQILKDKFMQKGLNAKDLVLLSGIERLFDKQILHNIKDGFAVLQTDAGLYEDVTTRQVVDSYLGMLNPFFGPTFESDFVKAIVKMGKIGVKTGFNGEIRRVCSAFN</sequence>
<feature type="transmembrane region" description="Helical" evidence="45">
    <location>
        <begin position="53"/>
        <end position="71"/>
    </location>
</feature>
<feature type="compositionally biased region" description="Basic residues" evidence="44">
    <location>
        <begin position="1230"/>
        <end position="1246"/>
    </location>
</feature>
<evidence type="ECO:0000256" key="41">
    <source>
        <dbReference type="PIRSR" id="PIRSR600823-4"/>
    </source>
</evidence>
<evidence type="ECO:0000256" key="19">
    <source>
        <dbReference type="ARBA" id="ARBA00022837"/>
    </source>
</evidence>
<feature type="transmembrane region" description="Helical" evidence="45">
    <location>
        <begin position="935"/>
        <end position="952"/>
    </location>
</feature>
<evidence type="ECO:0000256" key="13">
    <source>
        <dbReference type="ARBA" id="ARBA00022692"/>
    </source>
</evidence>
<dbReference type="PROSITE" id="PS00018">
    <property type="entry name" value="EF_HAND_1"/>
    <property type="match status" value="2"/>
</dbReference>
<dbReference type="Proteomes" id="UP000682877">
    <property type="component" value="Chromosome 7"/>
</dbReference>
<dbReference type="EC" id="4.1.1.65" evidence="37"/>
<dbReference type="InterPro" id="IPR010255">
    <property type="entry name" value="Haem_peroxidase_sf"/>
</dbReference>
<evidence type="ECO:0000313" key="51">
    <source>
        <dbReference type="EMBL" id="CAE6176390.1"/>
    </source>
</evidence>
<dbReference type="PRINTS" id="PR00458">
    <property type="entry name" value="PEROXIDASE"/>
</dbReference>
<name>A0A8S2B0U7_ARAAE</name>
<feature type="transmembrane region" description="Helical" evidence="45">
    <location>
        <begin position="667"/>
        <end position="692"/>
    </location>
</feature>
<dbReference type="InterPro" id="IPR002048">
    <property type="entry name" value="EF_hand_dom"/>
</dbReference>
<feature type="active site" description="Proton acceptor" evidence="38">
    <location>
        <position position="1905"/>
    </location>
</feature>
<dbReference type="InterPro" id="IPR000823">
    <property type="entry name" value="Peroxidase_pln"/>
</dbReference>
<keyword evidence="52" id="KW-1185">Reference proteome</keyword>
<evidence type="ECO:0000259" key="47">
    <source>
        <dbReference type="PROSITE" id="PS50222"/>
    </source>
</evidence>
<evidence type="ECO:0000256" key="4">
    <source>
        <dbReference type="ARBA" id="ARBA00004651"/>
    </source>
</evidence>
<dbReference type="InterPro" id="IPR033905">
    <property type="entry name" value="Secretory_peroxidase"/>
</dbReference>
<evidence type="ECO:0000256" key="3">
    <source>
        <dbReference type="ARBA" id="ARBA00002322"/>
    </source>
</evidence>
<keyword evidence="20" id="KW-0067">ATP-binding</keyword>
<feature type="active site" description="Charge relay system; for autoendoproteolytic cleavage activity" evidence="37">
    <location>
        <position position="1658"/>
    </location>
</feature>
<dbReference type="InterPro" id="IPR033177">
    <property type="entry name" value="PSD-B"/>
</dbReference>
<comment type="domain">
    <text evidence="37">The C2 domains have an essential, but non-catalytic function. They may facilitate interactions with other proteins and are required for lipid transport function.</text>
</comment>
<dbReference type="PROSITE" id="PS50004">
    <property type="entry name" value="C2"/>
    <property type="match status" value="1"/>
</dbReference>
<feature type="transmembrane region" description="Helical" evidence="45">
    <location>
        <begin position="792"/>
        <end position="810"/>
    </location>
</feature>
<dbReference type="NCBIfam" id="TIGR00163">
    <property type="entry name" value="PS_decarb"/>
    <property type="match status" value="1"/>
</dbReference>
<keyword evidence="17" id="KW-0547">Nucleotide-binding</keyword>
<dbReference type="InterPro" id="IPR033179">
    <property type="entry name" value="PSD_type2_pro"/>
</dbReference>
<dbReference type="GO" id="GO:0005886">
    <property type="term" value="C:plasma membrane"/>
    <property type="evidence" value="ECO:0007669"/>
    <property type="project" value="UniProtKB-SubCell"/>
</dbReference>
<dbReference type="InterPro" id="IPR011527">
    <property type="entry name" value="ABC1_TM_dom"/>
</dbReference>
<evidence type="ECO:0000256" key="40">
    <source>
        <dbReference type="PIRSR" id="PIRSR600823-3"/>
    </source>
</evidence>
<feature type="domain" description="ABC transporter" evidence="49">
    <location>
        <begin position="990"/>
        <end position="1226"/>
    </location>
</feature>
<feature type="disulfide bond" evidence="42">
    <location>
        <begin position="1874"/>
        <end position="1951"/>
    </location>
</feature>
<feature type="binding site" evidence="39">
    <location>
        <position position="1998"/>
    </location>
    <ligand>
        <name>substrate</name>
    </ligand>
</feature>
<comment type="subunit">
    <text evidence="37">Heterodimer of a large membrane-associated beta subunit and a small pyruvoyl-containing alpha subunit.</text>
</comment>
<keyword evidence="19 40" id="KW-0106">Calcium</keyword>
<accession>A0A8S2B0U7</accession>
<comment type="catalytic activity">
    <reaction evidence="35">
        <text>NADPH + O2 + H(+) = H2O2 + NADP(+)</text>
        <dbReference type="Rhea" id="RHEA:11260"/>
        <dbReference type="ChEBI" id="CHEBI:15378"/>
        <dbReference type="ChEBI" id="CHEBI:15379"/>
        <dbReference type="ChEBI" id="CHEBI:16240"/>
        <dbReference type="ChEBI" id="CHEBI:57783"/>
        <dbReference type="ChEBI" id="CHEBI:58349"/>
        <dbReference type="EC" id="1.6.3.1"/>
    </reaction>
</comment>
<evidence type="ECO:0000256" key="37">
    <source>
        <dbReference type="HAMAP-Rule" id="MF_03209"/>
    </source>
</evidence>
<evidence type="ECO:0000256" key="15">
    <source>
        <dbReference type="ARBA" id="ARBA00022729"/>
    </source>
</evidence>
<dbReference type="GO" id="GO:0016887">
    <property type="term" value="F:ATP hydrolysis activity"/>
    <property type="evidence" value="ECO:0007669"/>
    <property type="project" value="InterPro"/>
</dbReference>